<dbReference type="GO" id="GO:0005886">
    <property type="term" value="C:plasma membrane"/>
    <property type="evidence" value="ECO:0007669"/>
    <property type="project" value="TreeGrafter"/>
</dbReference>
<feature type="transmembrane region" description="Helical" evidence="10">
    <location>
        <begin position="213"/>
        <end position="234"/>
    </location>
</feature>
<feature type="domain" description="G-protein coupled receptors family 1 profile" evidence="11">
    <location>
        <begin position="62"/>
        <end position="329"/>
    </location>
</feature>
<dbReference type="GeneTree" id="ENSGT01150000286926"/>
<dbReference type="PROSITE" id="PS00237">
    <property type="entry name" value="G_PROTEIN_RECEP_F1_1"/>
    <property type="match status" value="1"/>
</dbReference>
<feature type="transmembrane region" description="Helical" evidence="10">
    <location>
        <begin position="123"/>
        <end position="141"/>
    </location>
</feature>
<reference evidence="12" key="1">
    <citation type="submission" date="2025-08" db="UniProtKB">
        <authorList>
            <consortium name="Ensembl"/>
        </authorList>
    </citation>
    <scope>IDENTIFICATION</scope>
</reference>
<dbReference type="InterPro" id="IPR017452">
    <property type="entry name" value="GPCR_Rhodpsn_7TM"/>
</dbReference>
<dbReference type="Gene3D" id="1.20.1070.10">
    <property type="entry name" value="Rhodopsin 7-helix transmembrane proteins"/>
    <property type="match status" value="1"/>
</dbReference>
<keyword evidence="8 9" id="KW-0807">Transducer</keyword>
<evidence type="ECO:0000313" key="12">
    <source>
        <dbReference type="Ensembl" id="ENSPMAP00000006014.1"/>
    </source>
</evidence>
<evidence type="ECO:0000256" key="5">
    <source>
        <dbReference type="ARBA" id="ARBA00023040"/>
    </source>
</evidence>
<dbReference type="Pfam" id="PF00001">
    <property type="entry name" value="7tm_1"/>
    <property type="match status" value="1"/>
</dbReference>
<feature type="transmembrane region" description="Helical" evidence="10">
    <location>
        <begin position="82"/>
        <end position="103"/>
    </location>
</feature>
<comment type="subcellular location">
    <subcellularLocation>
        <location evidence="1">Membrane</location>
        <topology evidence="1">Multi-pass membrane protein</topology>
    </subcellularLocation>
</comment>
<evidence type="ECO:0000256" key="8">
    <source>
        <dbReference type="ARBA" id="ARBA00023224"/>
    </source>
</evidence>
<sequence>HAIMNITAQLLERLLLANNMTREEFIRAYHLPPMVYVPHLPQPLRLAFAVVGALVFTLALSGNALVIFVVARRKALHTVANVFVCSLAVSDLMITVFCIPITLMQNFFSNWIAGVALCKLVPFIQVTAVTTSMLTMACIAVERFQGILHPLRSRSRYTTARAASMLCGVWLVGLCVAAPMFYAHTVQVTYDVLYDVSHTGCSEQWSHAEHRQAYTTTLLLVTFVLPLLTMTALYTRLAHELWVKTRVHDAVFNALQRSEINKITRSKKRAVKMMVIVVILFAVCWAPFHVVNSLVPKGNLEMSFDMEAITLAMVQLFGFSNSLWNPIVYAALNQNYKKQLAIALSCLMCRRP</sequence>
<keyword evidence="5 9" id="KW-0297">G-protein coupled receptor</keyword>
<evidence type="ECO:0000259" key="11">
    <source>
        <dbReference type="PROSITE" id="PS50262"/>
    </source>
</evidence>
<name>S4RLC8_PETMA</name>
<dbReference type="Ensembl" id="ENSPMAT00000006042.1">
    <property type="protein sequence ID" value="ENSPMAP00000006014.1"/>
    <property type="gene ID" value="ENSPMAG00000005451.1"/>
</dbReference>
<evidence type="ECO:0000256" key="3">
    <source>
        <dbReference type="ARBA" id="ARBA00022692"/>
    </source>
</evidence>
<evidence type="ECO:0000256" key="10">
    <source>
        <dbReference type="SAM" id="Phobius"/>
    </source>
</evidence>
<reference evidence="12" key="2">
    <citation type="submission" date="2025-09" db="UniProtKB">
        <authorList>
            <consortium name="Ensembl"/>
        </authorList>
    </citation>
    <scope>IDENTIFICATION</scope>
</reference>
<evidence type="ECO:0000256" key="4">
    <source>
        <dbReference type="ARBA" id="ARBA00022989"/>
    </source>
</evidence>
<dbReference type="AlphaFoldDB" id="S4RLC8"/>
<dbReference type="HOGENOM" id="CLU_009579_6_0_1"/>
<proteinExistence type="inferred from homology"/>
<dbReference type="PROSITE" id="PS50262">
    <property type="entry name" value="G_PROTEIN_RECEP_F1_2"/>
    <property type="match status" value="1"/>
</dbReference>
<evidence type="ECO:0000256" key="7">
    <source>
        <dbReference type="ARBA" id="ARBA00023170"/>
    </source>
</evidence>
<dbReference type="SUPFAM" id="SSF81321">
    <property type="entry name" value="Family A G protein-coupled receptor-like"/>
    <property type="match status" value="1"/>
</dbReference>
<feature type="transmembrane region" description="Helical" evidence="10">
    <location>
        <begin position="270"/>
        <end position="288"/>
    </location>
</feature>
<keyword evidence="6 10" id="KW-0472">Membrane</keyword>
<dbReference type="OMA" id="WSKPAWE"/>
<accession>S4RLC8</accession>
<evidence type="ECO:0000256" key="2">
    <source>
        <dbReference type="ARBA" id="ARBA00010663"/>
    </source>
</evidence>
<evidence type="ECO:0000256" key="1">
    <source>
        <dbReference type="ARBA" id="ARBA00004141"/>
    </source>
</evidence>
<feature type="transmembrane region" description="Helical" evidence="10">
    <location>
        <begin position="46"/>
        <end position="70"/>
    </location>
</feature>
<keyword evidence="7 9" id="KW-0675">Receptor</keyword>
<dbReference type="PANTHER" id="PTHR45695:SF20">
    <property type="entry name" value="PYROGLUTAMYLATED RFAMIDE PEPTIDE RECEPTOR"/>
    <property type="match status" value="1"/>
</dbReference>
<feature type="transmembrane region" description="Helical" evidence="10">
    <location>
        <begin position="162"/>
        <end position="182"/>
    </location>
</feature>
<evidence type="ECO:0000256" key="6">
    <source>
        <dbReference type="ARBA" id="ARBA00023136"/>
    </source>
</evidence>
<protein>
    <submittedName>
        <fullName evidence="12">Pyroglutamylated RFamide peptide receptor</fullName>
    </submittedName>
</protein>
<dbReference type="PRINTS" id="PR00237">
    <property type="entry name" value="GPCRRHODOPSN"/>
</dbReference>
<evidence type="ECO:0000256" key="9">
    <source>
        <dbReference type="RuleBase" id="RU000688"/>
    </source>
</evidence>
<dbReference type="InterPro" id="IPR000611">
    <property type="entry name" value="NPY_rcpt"/>
</dbReference>
<dbReference type="GO" id="GO:0004983">
    <property type="term" value="F:neuropeptide Y receptor activity"/>
    <property type="evidence" value="ECO:0007669"/>
    <property type="project" value="InterPro"/>
</dbReference>
<feature type="transmembrane region" description="Helical" evidence="10">
    <location>
        <begin position="308"/>
        <end position="332"/>
    </location>
</feature>
<keyword evidence="4 10" id="KW-1133">Transmembrane helix</keyword>
<dbReference type="PANTHER" id="PTHR45695">
    <property type="entry name" value="LEUCOKININ RECEPTOR-RELATED"/>
    <property type="match status" value="1"/>
</dbReference>
<comment type="similarity">
    <text evidence="2 9">Belongs to the G-protein coupled receptor 1 family.</text>
</comment>
<organism evidence="12">
    <name type="scientific">Petromyzon marinus</name>
    <name type="common">Sea lamprey</name>
    <dbReference type="NCBI Taxonomy" id="7757"/>
    <lineage>
        <taxon>Eukaryota</taxon>
        <taxon>Metazoa</taxon>
        <taxon>Chordata</taxon>
        <taxon>Craniata</taxon>
        <taxon>Vertebrata</taxon>
        <taxon>Cyclostomata</taxon>
        <taxon>Hyperoartia</taxon>
        <taxon>Petromyzontiformes</taxon>
        <taxon>Petromyzontidae</taxon>
        <taxon>Petromyzon</taxon>
    </lineage>
</organism>
<dbReference type="STRING" id="7757.ENSPMAP00000006014"/>
<dbReference type="PRINTS" id="PR01012">
    <property type="entry name" value="NRPEPTIDEYR"/>
</dbReference>
<dbReference type="InterPro" id="IPR000276">
    <property type="entry name" value="GPCR_Rhodpsn"/>
</dbReference>
<keyword evidence="3 9" id="KW-0812">Transmembrane</keyword>